<dbReference type="InterPro" id="IPR013083">
    <property type="entry name" value="Znf_RING/FYVE/PHD"/>
</dbReference>
<dbReference type="GO" id="GO:0031623">
    <property type="term" value="P:receptor internalization"/>
    <property type="evidence" value="ECO:0007669"/>
    <property type="project" value="TreeGrafter"/>
</dbReference>
<dbReference type="Proteomes" id="UP000886653">
    <property type="component" value="Unassembled WGS sequence"/>
</dbReference>
<keyword evidence="14" id="KW-1185">Reference proteome</keyword>
<keyword evidence="6 8" id="KW-0863">Zinc-finger</keyword>
<dbReference type="GO" id="GO:0005769">
    <property type="term" value="C:early endosome"/>
    <property type="evidence" value="ECO:0007669"/>
    <property type="project" value="TreeGrafter"/>
</dbReference>
<dbReference type="SUPFAM" id="SSF57903">
    <property type="entry name" value="FYVE/PHD zinc finger"/>
    <property type="match status" value="1"/>
</dbReference>
<feature type="domain" description="FYVE-type" evidence="10">
    <location>
        <begin position="182"/>
        <end position="242"/>
    </location>
</feature>
<evidence type="ECO:0000256" key="1">
    <source>
        <dbReference type="ARBA" id="ARBA00004125"/>
    </source>
</evidence>
<feature type="region of interest" description="Disordered" evidence="9">
    <location>
        <begin position="241"/>
        <end position="273"/>
    </location>
</feature>
<dbReference type="InterPro" id="IPR002014">
    <property type="entry name" value="VHS_dom"/>
</dbReference>
<evidence type="ECO:0000256" key="6">
    <source>
        <dbReference type="ARBA" id="ARBA00022771"/>
    </source>
</evidence>
<evidence type="ECO:0000256" key="7">
    <source>
        <dbReference type="ARBA" id="ARBA00022833"/>
    </source>
</evidence>
<dbReference type="Gene3D" id="3.30.40.10">
    <property type="entry name" value="Zinc/RING finger domain, C3HC4 (zinc finger)"/>
    <property type="match status" value="1"/>
</dbReference>
<dbReference type="Gene3D" id="1.25.40.90">
    <property type="match status" value="1"/>
</dbReference>
<sequence>MSNVGSWWWGSSSSAASSEFDRVLENCTSSNLPSSSPPPITESLTLSDLIRSSAVPSTYAVKSLRKRLLNSNPNVQLLTIAVIDICIKNGGDTFLKEIGTTKEFTEDCTQLITNSLTNREVKQKLLRDYQNWSIAFESVPFLSGSELVNNYRRLKSIIGIEFPPKDPSATSAMVDSMSAPEWRDNEVCERCRTVFSFTNRKHHCRNCGGIFDGQCSSKRRTLTHFGLTEPVRVCDGCDRTLNNHNHNNSNSKPTTIRRNSVSVDNPSSNKLLIPTSHHRSATLHSSAGLPTRRYTTNNEDADLERAIALSLQDSSQPVIISKSAPAEHSLLTQSPSKPFTDEENDPALAAAIAASLKEAGNANLPSAPPPITESARYRPLAPPKPPLPSYELTTEQTNAIYNFSSEVDTAIRTGTLNPTNPALNNAHSTVESVRPLVMRGIENADRKTQLLREMNDKLSEVVKTYDRLLSEQIMYRTQSTSQQTISLAPSVYAPSPSSVYNPAVVQQYSNFHPQVGIFL</sequence>
<evidence type="ECO:0000256" key="4">
    <source>
        <dbReference type="ARBA" id="ARBA00022723"/>
    </source>
</evidence>
<dbReference type="Pfam" id="PF01363">
    <property type="entry name" value="FYVE"/>
    <property type="match status" value="1"/>
</dbReference>
<dbReference type="SMART" id="SM00726">
    <property type="entry name" value="UIM"/>
    <property type="match status" value="2"/>
</dbReference>
<keyword evidence="7" id="KW-0862">Zinc</keyword>
<dbReference type="EMBL" id="MU167630">
    <property type="protein sequence ID" value="KAG0139318.1"/>
    <property type="molecule type" value="Genomic_DNA"/>
</dbReference>
<dbReference type="EMBL" id="MU167398">
    <property type="protein sequence ID" value="KAG0141181.1"/>
    <property type="molecule type" value="Genomic_DNA"/>
</dbReference>
<evidence type="ECO:0000256" key="8">
    <source>
        <dbReference type="PROSITE-ProRule" id="PRU00091"/>
    </source>
</evidence>
<reference evidence="13" key="1">
    <citation type="submission" date="2013-11" db="EMBL/GenBank/DDBJ databases">
        <title>Genome sequence of the fusiform rust pathogen reveals effectors for host alternation and coevolution with pine.</title>
        <authorList>
            <consortium name="DOE Joint Genome Institute"/>
            <person name="Smith K."/>
            <person name="Pendleton A."/>
            <person name="Kubisiak T."/>
            <person name="Anderson C."/>
            <person name="Salamov A."/>
            <person name="Aerts A."/>
            <person name="Riley R."/>
            <person name="Clum A."/>
            <person name="Lindquist E."/>
            <person name="Ence D."/>
            <person name="Campbell M."/>
            <person name="Kronenberg Z."/>
            <person name="Feau N."/>
            <person name="Dhillon B."/>
            <person name="Hamelin R."/>
            <person name="Burleigh J."/>
            <person name="Smith J."/>
            <person name="Yandell M."/>
            <person name="Nelson C."/>
            <person name="Grigoriev I."/>
            <person name="Davis J."/>
        </authorList>
    </citation>
    <scope>NUCLEOTIDE SEQUENCE</scope>
    <source>
        <strain evidence="13">G11</strain>
    </source>
</reference>
<dbReference type="PANTHER" id="PTHR46275">
    <property type="entry name" value="HEPATOCYTE GROWTH FACTOR-REGULATED TYROSINE KINASE SUBSTRATE"/>
    <property type="match status" value="1"/>
</dbReference>
<protein>
    <recommendedName>
        <fullName evidence="3">Vacuolar protein sorting-associated protein 27</fullName>
    </recommendedName>
</protein>
<dbReference type="PROSITE" id="PS50330">
    <property type="entry name" value="UIM"/>
    <property type="match status" value="1"/>
</dbReference>
<comment type="subcellular location">
    <subcellularLocation>
        <location evidence="1">Endosome membrane</location>
        <topology evidence="1">Peripheral membrane protein</topology>
        <orientation evidence="1">Cytoplasmic side</orientation>
    </subcellularLocation>
</comment>
<feature type="domain" description="VHS" evidence="11">
    <location>
        <begin position="30"/>
        <end position="163"/>
    </location>
</feature>
<name>A0A9P6NCF8_9BASI</name>
<dbReference type="AlphaFoldDB" id="A0A9P6NCF8"/>
<dbReference type="PROSITE" id="PS50178">
    <property type="entry name" value="ZF_FYVE"/>
    <property type="match status" value="1"/>
</dbReference>
<evidence type="ECO:0000313" key="14">
    <source>
        <dbReference type="Proteomes" id="UP000886653"/>
    </source>
</evidence>
<dbReference type="GO" id="GO:0008270">
    <property type="term" value="F:zinc ion binding"/>
    <property type="evidence" value="ECO:0007669"/>
    <property type="project" value="UniProtKB-KW"/>
</dbReference>
<feature type="compositionally biased region" description="Polar residues" evidence="9">
    <location>
        <begin position="252"/>
        <end position="270"/>
    </location>
</feature>
<keyword evidence="5" id="KW-0967">Endosome</keyword>
<dbReference type="InterPro" id="IPR000306">
    <property type="entry name" value="Znf_FYVE"/>
</dbReference>
<dbReference type="InterPro" id="IPR008942">
    <property type="entry name" value="ENTH_VHS"/>
</dbReference>
<evidence type="ECO:0000313" key="13">
    <source>
        <dbReference type="EMBL" id="KAG0141181.1"/>
    </source>
</evidence>
<organism evidence="13 14">
    <name type="scientific">Cronartium quercuum f. sp. fusiforme G11</name>
    <dbReference type="NCBI Taxonomy" id="708437"/>
    <lineage>
        <taxon>Eukaryota</taxon>
        <taxon>Fungi</taxon>
        <taxon>Dikarya</taxon>
        <taxon>Basidiomycota</taxon>
        <taxon>Pucciniomycotina</taxon>
        <taxon>Pucciniomycetes</taxon>
        <taxon>Pucciniales</taxon>
        <taxon>Coleosporiaceae</taxon>
        <taxon>Cronartium</taxon>
    </lineage>
</organism>
<dbReference type="Pfam" id="PF02809">
    <property type="entry name" value="UIM"/>
    <property type="match status" value="2"/>
</dbReference>
<evidence type="ECO:0000259" key="11">
    <source>
        <dbReference type="PROSITE" id="PS50179"/>
    </source>
</evidence>
<dbReference type="InterPro" id="IPR017073">
    <property type="entry name" value="HGS/VPS27"/>
</dbReference>
<dbReference type="SMART" id="SM00288">
    <property type="entry name" value="VHS"/>
    <property type="match status" value="1"/>
</dbReference>
<keyword evidence="4" id="KW-0479">Metal-binding</keyword>
<dbReference type="InterPro" id="IPR011011">
    <property type="entry name" value="Znf_FYVE_PHD"/>
</dbReference>
<accession>A0A9P6NCF8</accession>
<dbReference type="Gene3D" id="6.10.140.100">
    <property type="match status" value="1"/>
</dbReference>
<evidence type="ECO:0000259" key="10">
    <source>
        <dbReference type="PROSITE" id="PS50178"/>
    </source>
</evidence>
<proteinExistence type="inferred from homology"/>
<dbReference type="Pfam" id="PF00790">
    <property type="entry name" value="VHS"/>
    <property type="match status" value="1"/>
</dbReference>
<dbReference type="GO" id="GO:0035091">
    <property type="term" value="F:phosphatidylinositol binding"/>
    <property type="evidence" value="ECO:0007669"/>
    <property type="project" value="InterPro"/>
</dbReference>
<dbReference type="PANTHER" id="PTHR46275:SF1">
    <property type="entry name" value="HEPATOCYTE GROWTH FACTOR-REGULATED TYROSINE KINASE SUBSTRATE"/>
    <property type="match status" value="1"/>
</dbReference>
<dbReference type="GO" id="GO:0010008">
    <property type="term" value="C:endosome membrane"/>
    <property type="evidence" value="ECO:0007669"/>
    <property type="project" value="UniProtKB-SubCell"/>
</dbReference>
<feature type="compositionally biased region" description="Low complexity" evidence="9">
    <location>
        <begin position="242"/>
        <end position="251"/>
    </location>
</feature>
<evidence type="ECO:0000313" key="12">
    <source>
        <dbReference type="EMBL" id="KAG0139318.1"/>
    </source>
</evidence>
<gene>
    <name evidence="13" type="ORF">CROQUDRAFT_52110</name>
    <name evidence="12" type="ORF">CROQUDRAFT_54883</name>
</gene>
<dbReference type="GO" id="GO:0032456">
    <property type="term" value="P:endocytic recycling"/>
    <property type="evidence" value="ECO:0007669"/>
    <property type="project" value="TreeGrafter"/>
</dbReference>
<comment type="caution">
    <text evidence="13">The sequence shown here is derived from an EMBL/GenBank/DDBJ whole genome shotgun (WGS) entry which is preliminary data.</text>
</comment>
<dbReference type="GO" id="GO:0007034">
    <property type="term" value="P:vacuolar transport"/>
    <property type="evidence" value="ECO:0007669"/>
    <property type="project" value="UniProtKB-ARBA"/>
</dbReference>
<evidence type="ECO:0000256" key="9">
    <source>
        <dbReference type="SAM" id="MobiDB-lite"/>
    </source>
</evidence>
<dbReference type="SUPFAM" id="SSF48464">
    <property type="entry name" value="ENTH/VHS domain"/>
    <property type="match status" value="1"/>
</dbReference>
<evidence type="ECO:0000256" key="3">
    <source>
        <dbReference type="ARBA" id="ARBA00017753"/>
    </source>
</evidence>
<evidence type="ECO:0000256" key="2">
    <source>
        <dbReference type="ARBA" id="ARBA00008597"/>
    </source>
</evidence>
<dbReference type="SMART" id="SM00064">
    <property type="entry name" value="FYVE"/>
    <property type="match status" value="1"/>
</dbReference>
<dbReference type="PROSITE" id="PS50179">
    <property type="entry name" value="VHS"/>
    <property type="match status" value="1"/>
</dbReference>
<comment type="similarity">
    <text evidence="2">Belongs to the VPS27 family.</text>
</comment>
<evidence type="ECO:0000256" key="5">
    <source>
        <dbReference type="ARBA" id="ARBA00022753"/>
    </source>
</evidence>
<dbReference type="OrthoDB" id="957735at2759"/>
<dbReference type="InterPro" id="IPR003903">
    <property type="entry name" value="UIM_dom"/>
</dbReference>
<dbReference type="GO" id="GO:0043130">
    <property type="term" value="F:ubiquitin binding"/>
    <property type="evidence" value="ECO:0007669"/>
    <property type="project" value="InterPro"/>
</dbReference>
<dbReference type="InterPro" id="IPR017455">
    <property type="entry name" value="Znf_FYVE-rel"/>
</dbReference>
<dbReference type="Gene3D" id="1.20.5.1940">
    <property type="match status" value="1"/>
</dbReference>